<comment type="similarity">
    <text evidence="10">Belongs to the precorrin methyltransferase family.</text>
</comment>
<evidence type="ECO:0000256" key="10">
    <source>
        <dbReference type="RuleBase" id="RU003960"/>
    </source>
</evidence>
<dbReference type="AlphaFoldDB" id="A0A5C3F8M2"/>
<dbReference type="PROSITE" id="PS00840">
    <property type="entry name" value="SUMT_2"/>
    <property type="match status" value="1"/>
</dbReference>
<evidence type="ECO:0000256" key="4">
    <source>
        <dbReference type="ARBA" id="ARBA00022679"/>
    </source>
</evidence>
<dbReference type="Pfam" id="PF00590">
    <property type="entry name" value="TP_methylase"/>
    <property type="match status" value="1"/>
</dbReference>
<accession>A0A5C3F8M2</accession>
<dbReference type="GO" id="GO:0004851">
    <property type="term" value="F:uroporphyrin-III C-methyltransferase activity"/>
    <property type="evidence" value="ECO:0007669"/>
    <property type="project" value="TreeGrafter"/>
</dbReference>
<reference evidence="15 16" key="1">
    <citation type="submission" date="2018-03" db="EMBL/GenBank/DDBJ databases">
        <authorList>
            <person name="Guldener U."/>
        </authorList>
    </citation>
    <scope>NUCLEOTIDE SEQUENCE [LARGE SCALE GENOMIC DNA]</scope>
    <source>
        <strain evidence="15 16">DAOM196992</strain>
    </source>
</reference>
<dbReference type="InterPro" id="IPR036291">
    <property type="entry name" value="NAD(P)-bd_dom_sf"/>
</dbReference>
<keyword evidence="6" id="KW-0560">Oxidoreductase</keyword>
<evidence type="ECO:0000259" key="14">
    <source>
        <dbReference type="Pfam" id="PF14824"/>
    </source>
</evidence>
<dbReference type="EC" id="1.3.1.76" evidence="1"/>
<dbReference type="OrthoDB" id="508204at2759"/>
<dbReference type="SUPFAM" id="SSF53790">
    <property type="entry name" value="Tetrapyrrole methylase"/>
    <property type="match status" value="1"/>
</dbReference>
<comment type="similarity">
    <text evidence="9">In the N-terminal section; belongs to the precorrin methyltransferase family.</text>
</comment>
<dbReference type="Gene3D" id="3.40.1010.10">
    <property type="entry name" value="Cobalt-precorrin-4 Transmethylase, Domain 1"/>
    <property type="match status" value="1"/>
</dbReference>
<dbReference type="InterPro" id="IPR006366">
    <property type="entry name" value="CobA/CysG_C"/>
</dbReference>
<evidence type="ECO:0000256" key="8">
    <source>
        <dbReference type="ARBA" id="ARBA00023244"/>
    </source>
</evidence>
<evidence type="ECO:0000256" key="5">
    <source>
        <dbReference type="ARBA" id="ARBA00022691"/>
    </source>
</evidence>
<dbReference type="Gene3D" id="3.30.950.10">
    <property type="entry name" value="Methyltransferase, Cobalt-precorrin-4 Transmethylase, Domain 2"/>
    <property type="match status" value="1"/>
</dbReference>
<keyword evidence="3 10" id="KW-0489">Methyltransferase</keyword>
<keyword evidence="8" id="KW-0627">Porphyrin biosynthesis</keyword>
<dbReference type="Gene3D" id="3.40.50.720">
    <property type="entry name" value="NAD(P)-binding Rossmann-like Domain"/>
    <property type="match status" value="1"/>
</dbReference>
<feature type="domain" description="Tetrapyrrole methylase" evidence="12">
    <location>
        <begin position="476"/>
        <end position="716"/>
    </location>
</feature>
<evidence type="ECO:0000259" key="13">
    <source>
        <dbReference type="Pfam" id="PF14823"/>
    </source>
</evidence>
<dbReference type="PANTHER" id="PTHR45790">
    <property type="entry name" value="SIROHEME SYNTHASE-RELATED"/>
    <property type="match status" value="1"/>
</dbReference>
<keyword evidence="16" id="KW-1185">Reference proteome</keyword>
<dbReference type="InterPro" id="IPR014777">
    <property type="entry name" value="4pyrrole_Mease_sub1"/>
</dbReference>
<dbReference type="InterPro" id="IPR050161">
    <property type="entry name" value="Siro_Cobalamin_biosynth"/>
</dbReference>
<feature type="compositionally biased region" description="Polar residues" evidence="11">
    <location>
        <begin position="318"/>
        <end position="332"/>
    </location>
</feature>
<dbReference type="GO" id="GO:0032259">
    <property type="term" value="P:methylation"/>
    <property type="evidence" value="ECO:0007669"/>
    <property type="project" value="UniProtKB-KW"/>
</dbReference>
<keyword evidence="2" id="KW-0488">Methylation</keyword>
<dbReference type="CDD" id="cd11642">
    <property type="entry name" value="SUMT"/>
    <property type="match status" value="1"/>
</dbReference>
<dbReference type="EMBL" id="OOIP01000022">
    <property type="protein sequence ID" value="SPO40742.1"/>
    <property type="molecule type" value="Genomic_DNA"/>
</dbReference>
<dbReference type="InterPro" id="IPR028281">
    <property type="entry name" value="Sirohaem_synthase_central"/>
</dbReference>
<keyword evidence="7" id="KW-0520">NAD</keyword>
<dbReference type="FunFam" id="3.40.1010.10:FF:000006">
    <property type="entry name" value="Siroheme synthase, putative"/>
    <property type="match status" value="1"/>
</dbReference>
<dbReference type="Pfam" id="PF14824">
    <property type="entry name" value="Sirohm_synth_M"/>
    <property type="match status" value="1"/>
</dbReference>
<organism evidence="15 16">
    <name type="scientific">Pseudozyma flocculosa</name>
    <dbReference type="NCBI Taxonomy" id="84751"/>
    <lineage>
        <taxon>Eukaryota</taxon>
        <taxon>Fungi</taxon>
        <taxon>Dikarya</taxon>
        <taxon>Basidiomycota</taxon>
        <taxon>Ustilaginomycotina</taxon>
        <taxon>Ustilaginomycetes</taxon>
        <taxon>Ustilaginales</taxon>
        <taxon>Ustilaginaceae</taxon>
        <taxon>Pseudozyma</taxon>
    </lineage>
</organism>
<feature type="domain" description="Siroheme biosynthesis protein Met8 C-terminal" evidence="13">
    <location>
        <begin position="359"/>
        <end position="403"/>
    </location>
</feature>
<feature type="region of interest" description="Disordered" evidence="11">
    <location>
        <begin position="406"/>
        <end position="467"/>
    </location>
</feature>
<name>A0A5C3F8M2_9BASI</name>
<dbReference type="GO" id="GO:0019354">
    <property type="term" value="P:siroheme biosynthetic process"/>
    <property type="evidence" value="ECO:0007669"/>
    <property type="project" value="InterPro"/>
</dbReference>
<evidence type="ECO:0000256" key="7">
    <source>
        <dbReference type="ARBA" id="ARBA00023027"/>
    </source>
</evidence>
<dbReference type="SUPFAM" id="SSF51735">
    <property type="entry name" value="NAD(P)-binding Rossmann-fold domains"/>
    <property type="match status" value="1"/>
</dbReference>
<dbReference type="PANTHER" id="PTHR45790:SF6">
    <property type="entry name" value="UROPORPHYRINOGEN-III C-METHYLTRANSFERASE"/>
    <property type="match status" value="1"/>
</dbReference>
<dbReference type="InterPro" id="IPR028162">
    <property type="entry name" value="Met8_C"/>
</dbReference>
<keyword evidence="5" id="KW-0949">S-adenosyl-L-methionine</keyword>
<feature type="region of interest" description="Disordered" evidence="11">
    <location>
        <begin position="846"/>
        <end position="876"/>
    </location>
</feature>
<proteinExistence type="inferred from homology"/>
<dbReference type="InterPro" id="IPR014776">
    <property type="entry name" value="4pyrrole_Mease_sub2"/>
</dbReference>
<evidence type="ECO:0000313" key="15">
    <source>
        <dbReference type="EMBL" id="SPO40742.1"/>
    </source>
</evidence>
<dbReference type="InterPro" id="IPR035996">
    <property type="entry name" value="4pyrrol_Methylase_sf"/>
</dbReference>
<sequence>MPTNPTSHASDPSPFPPPVSTASLLLSHRPPTGKVAIVLGTGKLAASRCFACLEAGIRPVVVSVQDDAADAQDPLASGDVCPEIRYRVQQNMVTFKTIRYQSASAAMSTSTSTSTTTTQAEAIRRSWEQLLDELDEGEANSIFIVCITDTLHSGDAAKRTPVEGHVADAAAADVAASTAYDRAAIITKLCRRRRIPINVADKPDLCDFSFPACHRFPCIDGAVPSSSPLQIAVTTNGRGCRLAGRIRRELVSALPRNVGDAVEKVGRMRDMAKQEDQDQSAQGEAAEASSSKARRAKKPRERTASGAYKDVEEEDLSFDTTPLNSPVPQLTPKNPMDKAGISLKAALGASAAKHAASERQREEAIERTKRRMRWVAQISEYWPIEYLGGLKEEQMKGVLSTYAGEQPAAGAPKAQPGDVAQSSNDGDAPASQADEDRTERGRATSRAPSPERQARARSQHSLVIRPPAPVRQKKGHIYLLGSGTGHPGLLTVLAHRLLSSPDTHLILSDKLVPASILRLIPSSTPLEIAKKFPGNAEGAQSELIAMALKAAIEEGKTVVRLKQGDPFVYGRGGEEVLAFRRAGIECTVVPGISSALAAPLMLGIPVTQRGAADSLVLCTGVGRGGKKVRLPGYERGRTLIVLMGVARLKAVVQTLTGNSLLGHTAAAAVSAAAAAAGEEDSIGDRDGPAFPPHTPIAIIERASSSDQRMVASTLAGIADALERSGEQRPPGMMVIGWAVLSLAGEGDVRISDDAAECTVSDDSPWTTDAEAQQELKRRDQARVDRWLGAKGYIVREGLDEAYRASMEGLLSSVRPNGDAGAAPAATTAATPADATQIGWTTRDSAGWAGRRYVDGKPEGGWAPGEAPNRPARDEAEYAQHQEYVEIRARLAKMDGRE</sequence>
<evidence type="ECO:0000256" key="11">
    <source>
        <dbReference type="SAM" id="MobiDB-lite"/>
    </source>
</evidence>
<evidence type="ECO:0000256" key="2">
    <source>
        <dbReference type="ARBA" id="ARBA00022481"/>
    </source>
</evidence>
<evidence type="ECO:0000256" key="9">
    <source>
        <dbReference type="ARBA" id="ARBA00035662"/>
    </source>
</evidence>
<dbReference type="GO" id="GO:0043115">
    <property type="term" value="F:precorrin-2 dehydrogenase activity"/>
    <property type="evidence" value="ECO:0007669"/>
    <property type="project" value="UniProtKB-EC"/>
</dbReference>
<dbReference type="InterPro" id="IPR003043">
    <property type="entry name" value="Uropor_MeTrfase_CS"/>
</dbReference>
<dbReference type="SUPFAM" id="SSF75615">
    <property type="entry name" value="Siroheme synthase middle domains-like"/>
    <property type="match status" value="1"/>
</dbReference>
<dbReference type="InterPro" id="IPR000878">
    <property type="entry name" value="4pyrrol_Mease"/>
</dbReference>
<gene>
    <name evidence="15" type="ORF">PSFLO_06224</name>
</gene>
<feature type="region of interest" description="Disordered" evidence="11">
    <location>
        <begin position="271"/>
        <end position="337"/>
    </location>
</feature>
<evidence type="ECO:0000259" key="12">
    <source>
        <dbReference type="Pfam" id="PF00590"/>
    </source>
</evidence>
<evidence type="ECO:0000256" key="3">
    <source>
        <dbReference type="ARBA" id="ARBA00022603"/>
    </source>
</evidence>
<protein>
    <recommendedName>
        <fullName evidence="1">precorrin-2 dehydrogenase</fullName>
        <ecNumber evidence="1">1.3.1.76</ecNumber>
    </recommendedName>
</protein>
<evidence type="ECO:0000313" key="16">
    <source>
        <dbReference type="Proteomes" id="UP000323386"/>
    </source>
</evidence>
<feature type="domain" description="Siroheme synthase central" evidence="14">
    <location>
        <begin position="228"/>
        <end position="252"/>
    </location>
</feature>
<feature type="compositionally biased region" description="Low complexity" evidence="11">
    <location>
        <begin position="279"/>
        <end position="291"/>
    </location>
</feature>
<dbReference type="Proteomes" id="UP000323386">
    <property type="component" value="Unassembled WGS sequence"/>
</dbReference>
<keyword evidence="4 10" id="KW-0808">Transferase</keyword>
<dbReference type="Pfam" id="PF13241">
    <property type="entry name" value="NAD_binding_7"/>
    <property type="match status" value="1"/>
</dbReference>
<dbReference type="Pfam" id="PF14823">
    <property type="entry name" value="Sirohm_synth_C"/>
    <property type="match status" value="1"/>
</dbReference>
<evidence type="ECO:0000256" key="6">
    <source>
        <dbReference type="ARBA" id="ARBA00023002"/>
    </source>
</evidence>
<evidence type="ECO:0000256" key="1">
    <source>
        <dbReference type="ARBA" id="ARBA00012400"/>
    </source>
</evidence>
<feature type="compositionally biased region" description="Low complexity" evidence="11">
    <location>
        <begin position="406"/>
        <end position="417"/>
    </location>
</feature>